<dbReference type="OrthoDB" id="10406448at2759"/>
<organism evidence="1 2">
    <name type="scientific">Nicotiana tabacum</name>
    <name type="common">Common tobacco</name>
    <dbReference type="NCBI Taxonomy" id="4097"/>
    <lineage>
        <taxon>Eukaryota</taxon>
        <taxon>Viridiplantae</taxon>
        <taxon>Streptophyta</taxon>
        <taxon>Embryophyta</taxon>
        <taxon>Tracheophyta</taxon>
        <taxon>Spermatophyta</taxon>
        <taxon>Magnoliopsida</taxon>
        <taxon>eudicotyledons</taxon>
        <taxon>Gunneridae</taxon>
        <taxon>Pentapetalae</taxon>
        <taxon>asterids</taxon>
        <taxon>lamiids</taxon>
        <taxon>Solanales</taxon>
        <taxon>Solanaceae</taxon>
        <taxon>Nicotianoideae</taxon>
        <taxon>Nicotianeae</taxon>
        <taxon>Nicotiana</taxon>
    </lineage>
</organism>
<evidence type="ECO:0000313" key="2">
    <source>
        <dbReference type="RefSeq" id="XP_016456006.2"/>
    </source>
</evidence>
<dbReference type="Proteomes" id="UP000790787">
    <property type="component" value="Chromosome 5"/>
</dbReference>
<dbReference type="KEGG" id="nta:107780012"/>
<dbReference type="GeneID" id="107780012"/>
<dbReference type="RefSeq" id="XP_016456006.1">
    <property type="nucleotide sequence ID" value="XM_016600520.1"/>
</dbReference>
<dbReference type="AlphaFoldDB" id="A0A1S3YUP9"/>
<keyword evidence="1" id="KW-1185">Reference proteome</keyword>
<reference evidence="1" key="1">
    <citation type="journal article" date="2014" name="Nat. Commun.">
        <title>The tobacco genome sequence and its comparison with those of tomato and potato.</title>
        <authorList>
            <person name="Sierro N."/>
            <person name="Battey J.N."/>
            <person name="Ouadi S."/>
            <person name="Bakaher N."/>
            <person name="Bovet L."/>
            <person name="Willig A."/>
            <person name="Goepfert S."/>
            <person name="Peitsch M.C."/>
            <person name="Ivanov N.V."/>
        </authorList>
    </citation>
    <scope>NUCLEOTIDE SEQUENCE [LARGE SCALE GENOMIC DNA]</scope>
</reference>
<evidence type="ECO:0000313" key="1">
    <source>
        <dbReference type="Proteomes" id="UP000790787"/>
    </source>
</evidence>
<sequence length="371" mass="43763">MEKNCWQLSMLLTSFDRRNVCDRVHESCGDQGIENQVANDLSRLENHEHMEKGRVIKETFPDEKLFAVTYDPPPWYANYVNFIVSRLLPPEMPPEGRKRFLHDINYYFWDESFLYRQCAEYLMRICIPEKEMEHVLYDCHSSPYEGHYCGDRAAAKVLQNKVSTAYHPQTSGQAELSNREIKQILEKTLSANRKDWAARLDDALWLYRTAYKTPIGTSPYKLIYGKACHLPVELERKAFWAVKMLNMDMELAGEKILLQLNDLDEFRMNVYENSKLYKEKTKWWHNKHIKHLHFVLDQLVLLYASRLKFFPGKLKSRWSGPFKIVCVTPYKAIKLRVPNSERTFSINGQRIKHYWGGDVDRHKSSIALKDA</sequence>
<gene>
    <name evidence="2" type="primary">LOC107780012</name>
</gene>
<reference evidence="2" key="2">
    <citation type="submission" date="2025-08" db="UniProtKB">
        <authorList>
            <consortium name="RefSeq"/>
        </authorList>
    </citation>
    <scope>IDENTIFICATION</scope>
    <source>
        <tissue evidence="2">Leaf</tissue>
    </source>
</reference>
<protein>
    <submittedName>
        <fullName evidence="2">Uncharacterized protein LOC107780012</fullName>
    </submittedName>
</protein>
<accession>A0A1S3YUP9</accession>
<dbReference type="RefSeq" id="XP_016456006.2">
    <property type="nucleotide sequence ID" value="XM_016600520.2"/>
</dbReference>
<dbReference type="PaxDb" id="4097-A0A1S3YUP9"/>
<name>A0A1S3YUP9_TOBAC</name>
<proteinExistence type="predicted"/>